<dbReference type="STRING" id="329884.A0A4V5N9G0"/>
<proteinExistence type="inferred from homology"/>
<keyword evidence="4" id="KW-1133">Transmembrane helix</keyword>
<dbReference type="Proteomes" id="UP000309340">
    <property type="component" value="Unassembled WGS sequence"/>
</dbReference>
<accession>A0A4V5N9G0</accession>
<organism evidence="5 6">
    <name type="scientific">Friedmanniomyces simplex</name>
    <dbReference type="NCBI Taxonomy" id="329884"/>
    <lineage>
        <taxon>Eukaryota</taxon>
        <taxon>Fungi</taxon>
        <taxon>Dikarya</taxon>
        <taxon>Ascomycota</taxon>
        <taxon>Pezizomycotina</taxon>
        <taxon>Dothideomycetes</taxon>
        <taxon>Dothideomycetidae</taxon>
        <taxon>Mycosphaerellales</taxon>
        <taxon>Teratosphaeriaceae</taxon>
        <taxon>Friedmanniomyces</taxon>
    </lineage>
</organism>
<evidence type="ECO:0000256" key="4">
    <source>
        <dbReference type="SAM" id="Phobius"/>
    </source>
</evidence>
<dbReference type="OrthoDB" id="3687641at2759"/>
<keyword evidence="4" id="KW-0472">Membrane</keyword>
<evidence type="ECO:0000256" key="2">
    <source>
        <dbReference type="ARBA" id="ARBA00035112"/>
    </source>
</evidence>
<dbReference type="PANTHER" id="PTHR33365">
    <property type="entry name" value="YALI0B05434P"/>
    <property type="match status" value="1"/>
</dbReference>
<dbReference type="PANTHER" id="PTHR33365:SF4">
    <property type="entry name" value="CYCLOCHLOROTINE BIOSYNTHESIS PROTEIN O"/>
    <property type="match status" value="1"/>
</dbReference>
<evidence type="ECO:0000313" key="5">
    <source>
        <dbReference type="EMBL" id="TKA43719.1"/>
    </source>
</evidence>
<comment type="caution">
    <text evidence="5">The sequence shown here is derived from an EMBL/GenBank/DDBJ whole genome shotgun (WGS) entry which is preliminary data.</text>
</comment>
<reference evidence="5 6" key="1">
    <citation type="submission" date="2017-03" db="EMBL/GenBank/DDBJ databases">
        <title>Genomes of endolithic fungi from Antarctica.</title>
        <authorList>
            <person name="Coleine C."/>
            <person name="Masonjones S."/>
            <person name="Stajich J.E."/>
        </authorList>
    </citation>
    <scope>NUCLEOTIDE SEQUENCE [LARGE SCALE GENOMIC DNA]</scope>
    <source>
        <strain evidence="5 6">CCFEE 5184</strain>
    </source>
</reference>
<keyword evidence="4" id="KW-0812">Transmembrane</keyword>
<comment type="similarity">
    <text evidence="2">Belongs to the ustYa family.</text>
</comment>
<evidence type="ECO:0000313" key="6">
    <source>
        <dbReference type="Proteomes" id="UP000309340"/>
    </source>
</evidence>
<sequence length="289" mass="32518">MLQPPRTHVRQRSINKYESGKKDLQAAEPLLDEVEFSSLPARKPASYTTLTLILLWAASLALTALCTYLLTRRTDSEPFGTFGRGYITDLESARPAIRLEKQQFHGSLDFNAHHGFIPPDSLSMQYVGATPAVDAAWHELVEDRYFLLSDAEAQKAYGPGNISQYWNVHHGGYIAGLDVLHTLHCLNQLRMSLYPATYPQDPVDGPMHKAHCVDHLRQLAICNADLTPVPTQWFEGLGRNYINSSREHTCRDFGQVRQWATDRISGSTAVKPRNRDGSPRKEPLVPWSP</sequence>
<protein>
    <submittedName>
        <fullName evidence="5">Uncharacterized protein</fullName>
    </submittedName>
</protein>
<evidence type="ECO:0000256" key="1">
    <source>
        <dbReference type="ARBA" id="ARBA00004685"/>
    </source>
</evidence>
<comment type="pathway">
    <text evidence="1">Mycotoxin biosynthesis.</text>
</comment>
<dbReference type="Pfam" id="PF11807">
    <property type="entry name" value="UstYa"/>
    <property type="match status" value="1"/>
</dbReference>
<dbReference type="GO" id="GO:0043386">
    <property type="term" value="P:mycotoxin biosynthetic process"/>
    <property type="evidence" value="ECO:0007669"/>
    <property type="project" value="InterPro"/>
</dbReference>
<dbReference type="EMBL" id="NAJQ01002405">
    <property type="protein sequence ID" value="TKA43719.1"/>
    <property type="molecule type" value="Genomic_DNA"/>
</dbReference>
<dbReference type="InterPro" id="IPR021765">
    <property type="entry name" value="UstYa-like"/>
</dbReference>
<evidence type="ECO:0000256" key="3">
    <source>
        <dbReference type="SAM" id="MobiDB-lite"/>
    </source>
</evidence>
<dbReference type="AlphaFoldDB" id="A0A4V5N9G0"/>
<feature type="region of interest" description="Disordered" evidence="3">
    <location>
        <begin position="265"/>
        <end position="289"/>
    </location>
</feature>
<gene>
    <name evidence="5" type="ORF">B0A55_13419</name>
</gene>
<feature type="compositionally biased region" description="Basic and acidic residues" evidence="3">
    <location>
        <begin position="273"/>
        <end position="283"/>
    </location>
</feature>
<feature type="transmembrane region" description="Helical" evidence="4">
    <location>
        <begin position="47"/>
        <end position="70"/>
    </location>
</feature>
<name>A0A4V5N9G0_9PEZI</name>
<keyword evidence="6" id="KW-1185">Reference proteome</keyword>